<dbReference type="PROSITE" id="PS50235">
    <property type="entry name" value="USP_3"/>
    <property type="match status" value="1"/>
</dbReference>
<dbReference type="PANTHER" id="PTHR21646:SF23">
    <property type="entry name" value="UBIQUITIN CARBOXYL-TERMINAL HYDROLASE USP2"/>
    <property type="match status" value="1"/>
</dbReference>
<feature type="region of interest" description="Disordered" evidence="2">
    <location>
        <begin position="177"/>
        <end position="262"/>
    </location>
</feature>
<dbReference type="AlphaFoldDB" id="A0A507EES7"/>
<feature type="compositionally biased region" description="Basic and acidic residues" evidence="2">
    <location>
        <begin position="219"/>
        <end position="229"/>
    </location>
</feature>
<name>A0A507EES7_9FUNG</name>
<dbReference type="CDD" id="cd02674">
    <property type="entry name" value="Peptidase_C19R"/>
    <property type="match status" value="1"/>
</dbReference>
<dbReference type="InterPro" id="IPR050185">
    <property type="entry name" value="Ub_carboxyl-term_hydrolase"/>
</dbReference>
<dbReference type="EC" id="3.4.19.12" evidence="1"/>
<sequence>MTYNSSRYAKSTVMGSSRGVFSTAQASSNSSNGIGVGSQDGGQSDIPLNTTPSGTAISVRKLKNDVSGSIYDRGKVFKRGSQDSSATSFVPIGVLRRTGSLNSPHMSLDKLSDTATFRNSNYSSSSRISTCGSKDKLSSSDDASVSSVRRRMKQVEDAYSKSKRAVKLSADYDRRTTTKTSKMTTSAYSYEPKTSSRQPSQKSQTLKQTLTERLTLRSRSADRRDKEESMFPILPTPPQSLPPAKTQHNRRRASSIEQSTPIPQVRELTLSDMRPGASPFTLRRLSYKIAPKAAGSSDIERLLHSDSKKRSVSQYALKRETPPRGLAGLKNLGNTCFMNSILQCMFAAELLMGYVLSSNFAKEVNTSSPTKGKLALAFSELVLKIMQPGNDRAIAPSRFKEHLEDWAPQFVGYDQQDAQEFLRFLLDGLHEDLNRVRDRPRFNYKDADVDRLSDIDKARFAWNRYHAANDSTIFNLFGGQFMSTITCSNCKKKSRTFETFWDLSLPIPKVQSSYRSGLAGDGECTLLECLAEFASEEVLEAPYKCDACNGYHPASKSLRIHHCPEILVIHLKRFSYSTYSRSKIECDVQFPVKDLTLDGVMSNLEGQESVIRYDLFGVSNHIGSLNGGHYVAHIRNFDDDKWYKKNDASVSLCSKGPASAFGSSAYVIFYTRRR</sequence>
<keyword evidence="1" id="KW-0378">Hydrolase</keyword>
<accession>A0A507EES7</accession>
<protein>
    <recommendedName>
        <fullName evidence="1">Ubiquitin carboxyl-terminal hydrolase</fullName>
        <ecNumber evidence="1">3.4.19.12</ecNumber>
    </recommendedName>
</protein>
<dbReference type="Proteomes" id="UP000318582">
    <property type="component" value="Unassembled WGS sequence"/>
</dbReference>
<comment type="catalytic activity">
    <reaction evidence="1">
        <text>Thiol-dependent hydrolysis of ester, thioester, amide, peptide and isopeptide bonds formed by the C-terminal Gly of ubiquitin (a 76-residue protein attached to proteins as an intracellular targeting signal).</text>
        <dbReference type="EC" id="3.4.19.12"/>
    </reaction>
</comment>
<dbReference type="InterPro" id="IPR018200">
    <property type="entry name" value="USP_CS"/>
</dbReference>
<feature type="region of interest" description="Disordered" evidence="2">
    <location>
        <begin position="119"/>
        <end position="164"/>
    </location>
</feature>
<dbReference type="STRING" id="109895.A0A507EES7"/>
<dbReference type="PROSITE" id="PS00972">
    <property type="entry name" value="USP_1"/>
    <property type="match status" value="1"/>
</dbReference>
<gene>
    <name evidence="4" type="ORF">PhCBS80983_g00328</name>
</gene>
<comment type="similarity">
    <text evidence="1">Belongs to the peptidase C19 family.</text>
</comment>
<evidence type="ECO:0000313" key="5">
    <source>
        <dbReference type="Proteomes" id="UP000318582"/>
    </source>
</evidence>
<evidence type="ECO:0000256" key="1">
    <source>
        <dbReference type="RuleBase" id="RU366025"/>
    </source>
</evidence>
<dbReference type="EMBL" id="QEAQ01000002">
    <property type="protein sequence ID" value="TPX62663.1"/>
    <property type="molecule type" value="Genomic_DNA"/>
</dbReference>
<proteinExistence type="inferred from homology"/>
<reference evidence="4 5" key="1">
    <citation type="journal article" date="2019" name="Sci. Rep.">
        <title>Comparative genomics of chytrid fungi reveal insights into the obligate biotrophic and pathogenic lifestyle of Synchytrium endobioticum.</title>
        <authorList>
            <person name="van de Vossenberg B.T.L.H."/>
            <person name="Warris S."/>
            <person name="Nguyen H.D.T."/>
            <person name="van Gent-Pelzer M.P.E."/>
            <person name="Joly D.L."/>
            <person name="van de Geest H.C."/>
            <person name="Bonants P.J.M."/>
            <person name="Smith D.S."/>
            <person name="Levesque C.A."/>
            <person name="van der Lee T.A.J."/>
        </authorList>
    </citation>
    <scope>NUCLEOTIDE SEQUENCE [LARGE SCALE GENOMIC DNA]</scope>
    <source>
        <strain evidence="4 5">CBS 809.83</strain>
    </source>
</reference>
<keyword evidence="1" id="KW-0645">Protease</keyword>
<dbReference type="PANTHER" id="PTHR21646">
    <property type="entry name" value="UBIQUITIN CARBOXYL-TERMINAL HYDROLASE"/>
    <property type="match status" value="1"/>
</dbReference>
<dbReference type="SUPFAM" id="SSF54001">
    <property type="entry name" value="Cysteine proteinases"/>
    <property type="match status" value="1"/>
</dbReference>
<keyword evidence="5" id="KW-1185">Reference proteome</keyword>
<evidence type="ECO:0000256" key="2">
    <source>
        <dbReference type="SAM" id="MobiDB-lite"/>
    </source>
</evidence>
<feature type="compositionally biased region" description="Polar residues" evidence="2">
    <location>
        <begin position="192"/>
        <end position="212"/>
    </location>
</feature>
<dbReference type="GO" id="GO:0016579">
    <property type="term" value="P:protein deubiquitination"/>
    <property type="evidence" value="ECO:0007669"/>
    <property type="project" value="InterPro"/>
</dbReference>
<dbReference type="GO" id="GO:0006508">
    <property type="term" value="P:proteolysis"/>
    <property type="evidence" value="ECO:0007669"/>
    <property type="project" value="UniProtKB-KW"/>
</dbReference>
<comment type="caution">
    <text evidence="4">The sequence shown here is derived from an EMBL/GenBank/DDBJ whole genome shotgun (WGS) entry which is preliminary data.</text>
</comment>
<evidence type="ECO:0000259" key="3">
    <source>
        <dbReference type="PROSITE" id="PS50235"/>
    </source>
</evidence>
<dbReference type="PROSITE" id="PS00973">
    <property type="entry name" value="USP_2"/>
    <property type="match status" value="1"/>
</dbReference>
<evidence type="ECO:0000313" key="4">
    <source>
        <dbReference type="EMBL" id="TPX62663.1"/>
    </source>
</evidence>
<dbReference type="Gene3D" id="3.90.70.10">
    <property type="entry name" value="Cysteine proteinases"/>
    <property type="match status" value="1"/>
</dbReference>
<keyword evidence="1" id="KW-0788">Thiol protease</keyword>
<organism evidence="4 5">
    <name type="scientific">Powellomyces hirtus</name>
    <dbReference type="NCBI Taxonomy" id="109895"/>
    <lineage>
        <taxon>Eukaryota</taxon>
        <taxon>Fungi</taxon>
        <taxon>Fungi incertae sedis</taxon>
        <taxon>Chytridiomycota</taxon>
        <taxon>Chytridiomycota incertae sedis</taxon>
        <taxon>Chytridiomycetes</taxon>
        <taxon>Spizellomycetales</taxon>
        <taxon>Powellomycetaceae</taxon>
        <taxon>Powellomyces</taxon>
    </lineage>
</organism>
<dbReference type="InterPro" id="IPR038765">
    <property type="entry name" value="Papain-like_cys_pep_sf"/>
</dbReference>
<feature type="domain" description="USP" evidence="3">
    <location>
        <begin position="327"/>
        <end position="673"/>
    </location>
</feature>
<keyword evidence="1" id="KW-0833">Ubl conjugation pathway</keyword>
<feature type="compositionally biased region" description="Low complexity" evidence="2">
    <location>
        <begin position="119"/>
        <end position="129"/>
    </location>
</feature>
<feature type="region of interest" description="Disordered" evidence="2">
    <location>
        <begin position="22"/>
        <end position="54"/>
    </location>
</feature>
<dbReference type="GO" id="GO:0004843">
    <property type="term" value="F:cysteine-type deubiquitinase activity"/>
    <property type="evidence" value="ECO:0007669"/>
    <property type="project" value="UniProtKB-UniRule"/>
</dbReference>
<dbReference type="InterPro" id="IPR001394">
    <property type="entry name" value="Peptidase_C19_UCH"/>
</dbReference>
<dbReference type="InterPro" id="IPR028889">
    <property type="entry name" value="USP"/>
</dbReference>
<dbReference type="Pfam" id="PF00443">
    <property type="entry name" value="UCH"/>
    <property type="match status" value="1"/>
</dbReference>